<dbReference type="SUPFAM" id="SSF102114">
    <property type="entry name" value="Radical SAM enzymes"/>
    <property type="match status" value="1"/>
</dbReference>
<dbReference type="PROSITE" id="PS01305">
    <property type="entry name" value="MOAA_NIFB_PQQE"/>
    <property type="match status" value="1"/>
</dbReference>
<dbReference type="InterPro" id="IPR023885">
    <property type="entry name" value="4Fe4S-binding_SPASM_dom"/>
</dbReference>
<dbReference type="CDD" id="cd01335">
    <property type="entry name" value="Radical_SAM"/>
    <property type="match status" value="1"/>
</dbReference>
<dbReference type="Proteomes" id="UP000515703">
    <property type="component" value="Chromosome"/>
</dbReference>
<dbReference type="InterPro" id="IPR000385">
    <property type="entry name" value="MoaA_NifB_PqqE_Fe-S-bd_CS"/>
</dbReference>
<dbReference type="SFLD" id="SFLDG01384">
    <property type="entry name" value="thioether_bond_formation_requi"/>
    <property type="match status" value="1"/>
</dbReference>
<evidence type="ECO:0000256" key="6">
    <source>
        <dbReference type="ARBA" id="ARBA00023014"/>
    </source>
</evidence>
<dbReference type="GO" id="GO:0046872">
    <property type="term" value="F:metal ion binding"/>
    <property type="evidence" value="ECO:0007669"/>
    <property type="project" value="UniProtKB-KW"/>
</dbReference>
<dbReference type="NCBIfam" id="TIGR04068">
    <property type="entry name" value="rSAM_ocin_clost"/>
    <property type="match status" value="1"/>
</dbReference>
<dbReference type="PANTHER" id="PTHR43273">
    <property type="entry name" value="ANAEROBIC SULFATASE-MATURATING ENZYME HOMOLOG ASLB-RELATED"/>
    <property type="match status" value="1"/>
</dbReference>
<dbReference type="GO" id="GO:0051539">
    <property type="term" value="F:4 iron, 4 sulfur cluster binding"/>
    <property type="evidence" value="ECO:0007669"/>
    <property type="project" value="UniProtKB-KW"/>
</dbReference>
<dbReference type="SFLD" id="SFLDG01067">
    <property type="entry name" value="SPASM/twitch_domain_containing"/>
    <property type="match status" value="1"/>
</dbReference>
<dbReference type="PANTHER" id="PTHR43273:SF8">
    <property type="entry name" value="RADICAL SAM DOMAIN PROTEIN"/>
    <property type="match status" value="1"/>
</dbReference>
<evidence type="ECO:0000313" key="8">
    <source>
        <dbReference type="EMBL" id="BCK00800.1"/>
    </source>
</evidence>
<dbReference type="InterPro" id="IPR058240">
    <property type="entry name" value="rSAM_sf"/>
</dbReference>
<reference evidence="8 9" key="2">
    <citation type="submission" date="2020-08" db="EMBL/GenBank/DDBJ databases">
        <authorList>
            <person name="Ueki A."/>
            <person name="Tonouchi A."/>
        </authorList>
    </citation>
    <scope>NUCLEOTIDE SEQUENCE [LARGE SCALE GENOMIC DNA]</scope>
    <source>
        <strain evidence="8 9">CTTW</strain>
    </source>
</reference>
<keyword evidence="6" id="KW-0411">Iron-sulfur</keyword>
<dbReference type="NCBIfam" id="TIGR04085">
    <property type="entry name" value="rSAM_more_4Fe4S"/>
    <property type="match status" value="1"/>
</dbReference>
<evidence type="ECO:0000256" key="3">
    <source>
        <dbReference type="ARBA" id="ARBA00022691"/>
    </source>
</evidence>
<dbReference type="Gene3D" id="3.20.20.70">
    <property type="entry name" value="Aldolase class I"/>
    <property type="match status" value="1"/>
</dbReference>
<dbReference type="SFLD" id="SFLDG01386">
    <property type="entry name" value="main_SPASM_domain-containing"/>
    <property type="match status" value="1"/>
</dbReference>
<dbReference type="EMBL" id="AP023368">
    <property type="protein sequence ID" value="BCK00800.1"/>
    <property type="molecule type" value="Genomic_DNA"/>
</dbReference>
<keyword evidence="4" id="KW-0479">Metal-binding</keyword>
<gene>
    <name evidence="8" type="ORF">bsdcttw_38400</name>
</gene>
<evidence type="ECO:0000259" key="7">
    <source>
        <dbReference type="PROSITE" id="PS51918"/>
    </source>
</evidence>
<evidence type="ECO:0000256" key="1">
    <source>
        <dbReference type="ARBA" id="ARBA00001966"/>
    </source>
</evidence>
<protein>
    <submittedName>
        <fullName evidence="8">Cys-rich peptide radical SAM maturase CcpM</fullName>
    </submittedName>
</protein>
<proteinExistence type="predicted"/>
<dbReference type="InterPro" id="IPR013785">
    <property type="entry name" value="Aldolase_TIM"/>
</dbReference>
<evidence type="ECO:0000256" key="2">
    <source>
        <dbReference type="ARBA" id="ARBA00022485"/>
    </source>
</evidence>
<organism evidence="8 9">
    <name type="scientific">Anaerocolumna chitinilytica</name>
    <dbReference type="NCBI Taxonomy" id="1727145"/>
    <lineage>
        <taxon>Bacteria</taxon>
        <taxon>Bacillati</taxon>
        <taxon>Bacillota</taxon>
        <taxon>Clostridia</taxon>
        <taxon>Lachnospirales</taxon>
        <taxon>Lachnospiraceae</taxon>
        <taxon>Anaerocolumna</taxon>
    </lineage>
</organism>
<dbReference type="Pfam" id="PF04055">
    <property type="entry name" value="Radical_SAM"/>
    <property type="match status" value="1"/>
</dbReference>
<comment type="cofactor">
    <cofactor evidence="1">
        <name>[4Fe-4S] cluster</name>
        <dbReference type="ChEBI" id="CHEBI:49883"/>
    </cofactor>
</comment>
<evidence type="ECO:0000256" key="5">
    <source>
        <dbReference type="ARBA" id="ARBA00023004"/>
    </source>
</evidence>
<dbReference type="InterPro" id="IPR007197">
    <property type="entry name" value="rSAM"/>
</dbReference>
<dbReference type="AlphaFoldDB" id="A0A7I8DQZ3"/>
<keyword evidence="9" id="KW-1185">Reference proteome</keyword>
<sequence>MDNKPFIHLFKTYGNFYIYDVNKNSIIKVEKDTWKYLNNDTDLICNNLNVIEKIQHLKEKGFLSSNRVQEILHPADEILEDYISNRVLMVCLQVTQQCNLRCEYCSYSGGYDNRQHTNKRMTLELAKKGIDFLIARSSDLKKVAVGFYGGEPLLEFELIQNIVEYVNRNAVGKEVIFTITTNATLITKEIIEYFNRNNIHMVISLDGPKEIHDKNRKFVFNKCGTFDKVVENIQLIKKECPEYMKNVTFNAVLDPQNDLKCVHEFFDDFDTIKESAVMYSQISNYYSKTQIGYDEAYYIEMNYELFKLFLSKLDKLDEKYISKLVNSRIGQLQDIYDHFCKSEKLPEKMHHGGPCIPGTQRLFLNAFGEFYPCEKVSETSSVTRIGNIEDGLDLNRVRQILNVGKLTEDKCKDCWAIRFCNQCIASADSGKGMEKDIKAERCYGSVKRAEDNLKDICTLIEFGYKFTS</sequence>
<evidence type="ECO:0000256" key="4">
    <source>
        <dbReference type="ARBA" id="ARBA00022723"/>
    </source>
</evidence>
<keyword evidence="2" id="KW-0004">4Fe-4S</keyword>
<dbReference type="RefSeq" id="WP_185256439.1">
    <property type="nucleotide sequence ID" value="NZ_AP023368.1"/>
</dbReference>
<name>A0A7I8DQZ3_9FIRM</name>
<accession>A0A7I8DQZ3</accession>
<keyword evidence="3" id="KW-0949">S-adenosyl-L-methionine</keyword>
<dbReference type="GO" id="GO:0016491">
    <property type="term" value="F:oxidoreductase activity"/>
    <property type="evidence" value="ECO:0007669"/>
    <property type="project" value="InterPro"/>
</dbReference>
<dbReference type="InterPro" id="IPR024001">
    <property type="entry name" value="Cys-rich_pep_rSAM_mat_CcpM"/>
</dbReference>
<dbReference type="InterPro" id="IPR023867">
    <property type="entry name" value="Sulphatase_maturase_rSAM"/>
</dbReference>
<dbReference type="KEGG" id="acht:bsdcttw_38400"/>
<evidence type="ECO:0000313" key="9">
    <source>
        <dbReference type="Proteomes" id="UP000515703"/>
    </source>
</evidence>
<keyword evidence="5" id="KW-0408">Iron</keyword>
<reference evidence="8 9" key="1">
    <citation type="submission" date="2020-08" db="EMBL/GenBank/DDBJ databases">
        <title>Draft genome sequencing of an Anaerocolumna strain isolated from anoxic soil subjected to BSD treatment.</title>
        <authorList>
            <person name="Uek A."/>
            <person name="Tonouchi A."/>
        </authorList>
    </citation>
    <scope>NUCLEOTIDE SEQUENCE [LARGE SCALE GENOMIC DNA]</scope>
    <source>
        <strain evidence="8 9">CTTW</strain>
    </source>
</reference>
<feature type="domain" description="Radical SAM core" evidence="7">
    <location>
        <begin position="84"/>
        <end position="317"/>
    </location>
</feature>
<dbReference type="SFLD" id="SFLDS00029">
    <property type="entry name" value="Radical_SAM"/>
    <property type="match status" value="1"/>
</dbReference>
<dbReference type="PROSITE" id="PS51918">
    <property type="entry name" value="RADICAL_SAM"/>
    <property type="match status" value="1"/>
</dbReference>